<comment type="subcellular location">
    <subcellularLocation>
        <location evidence="10">Cell outer membrane</location>
        <topology evidence="10">Multi-pass membrane protein</topology>
    </subcellularLocation>
</comment>
<dbReference type="GO" id="GO:0009279">
    <property type="term" value="C:cell outer membrane"/>
    <property type="evidence" value="ECO:0007669"/>
    <property type="project" value="UniProtKB-SubCell"/>
</dbReference>
<evidence type="ECO:0000256" key="8">
    <source>
        <dbReference type="ARBA" id="ARBA00023136"/>
    </source>
</evidence>
<evidence type="ECO:0000313" key="12">
    <source>
        <dbReference type="Proteomes" id="UP000241247"/>
    </source>
</evidence>
<reference evidence="11 12" key="1">
    <citation type="submission" date="2018-04" db="EMBL/GenBank/DDBJ databases">
        <title>Genomic Encyclopedia of Type Strains, Phase IV (KMG-IV): sequencing the most valuable type-strain genomes for metagenomic binning, comparative biology and taxonomic classification.</title>
        <authorList>
            <person name="Goeker M."/>
        </authorList>
    </citation>
    <scope>NUCLEOTIDE SEQUENCE [LARGE SCALE GENOMIC DNA]</scope>
    <source>
        <strain evidence="11 12">DSM 7138</strain>
    </source>
</reference>
<keyword evidence="5 10" id="KW-0732">Signal</keyword>
<keyword evidence="9 10" id="KW-0998">Cell outer membrane</keyword>
<dbReference type="Pfam" id="PF02530">
    <property type="entry name" value="Porin_2"/>
    <property type="match status" value="1"/>
</dbReference>
<keyword evidence="7 10" id="KW-0626">Porin</keyword>
<evidence type="ECO:0000256" key="5">
    <source>
        <dbReference type="ARBA" id="ARBA00022729"/>
    </source>
</evidence>
<dbReference type="EMBL" id="PZZZ01000001">
    <property type="protein sequence ID" value="PTM98711.1"/>
    <property type="molecule type" value="Genomic_DNA"/>
</dbReference>
<dbReference type="GO" id="GO:0006811">
    <property type="term" value="P:monoatomic ion transport"/>
    <property type="evidence" value="ECO:0007669"/>
    <property type="project" value="UniProtKB-KW"/>
</dbReference>
<organism evidence="11 12">
    <name type="scientific">Mycoplana dimorpha</name>
    <dbReference type="NCBI Taxonomy" id="28320"/>
    <lineage>
        <taxon>Bacteria</taxon>
        <taxon>Pseudomonadati</taxon>
        <taxon>Pseudomonadota</taxon>
        <taxon>Alphaproteobacteria</taxon>
        <taxon>Hyphomicrobiales</taxon>
        <taxon>Rhizobiaceae</taxon>
        <taxon>Mycoplana</taxon>
    </lineage>
</organism>
<evidence type="ECO:0000256" key="7">
    <source>
        <dbReference type="ARBA" id="ARBA00023114"/>
    </source>
</evidence>
<keyword evidence="8 10" id="KW-0472">Membrane</keyword>
<dbReference type="InterPro" id="IPR003684">
    <property type="entry name" value="Porin_alphabac"/>
</dbReference>
<accession>A0A2T5BI90</accession>
<name>A0A2T5BI90_MYCDI</name>
<protein>
    <recommendedName>
        <fullName evidence="10">Porin</fullName>
    </recommendedName>
</protein>
<keyword evidence="12" id="KW-1185">Reference proteome</keyword>
<dbReference type="RefSeq" id="WP_108001063.1">
    <property type="nucleotide sequence ID" value="NZ_JBHEEX010000006.1"/>
</dbReference>
<dbReference type="PROSITE" id="PS51257">
    <property type="entry name" value="PROKAR_LIPOPROTEIN"/>
    <property type="match status" value="1"/>
</dbReference>
<dbReference type="Proteomes" id="UP000241247">
    <property type="component" value="Unassembled WGS sequence"/>
</dbReference>
<keyword evidence="3 10" id="KW-1134">Transmembrane beta strand</keyword>
<evidence type="ECO:0000256" key="1">
    <source>
        <dbReference type="ARBA" id="ARBA00009521"/>
    </source>
</evidence>
<keyword evidence="4 10" id="KW-0812">Transmembrane</keyword>
<comment type="similarity">
    <text evidence="1 10">Belongs to the alphaproteobacteria porin family.</text>
</comment>
<keyword evidence="2 10" id="KW-0813">Transport</keyword>
<evidence type="ECO:0000313" key="11">
    <source>
        <dbReference type="EMBL" id="PTM98711.1"/>
    </source>
</evidence>
<feature type="chain" id="PRO_5015375256" description="Porin" evidence="10">
    <location>
        <begin position="26"/>
        <end position="84"/>
    </location>
</feature>
<evidence type="ECO:0000256" key="4">
    <source>
        <dbReference type="ARBA" id="ARBA00022692"/>
    </source>
</evidence>
<evidence type="ECO:0000256" key="3">
    <source>
        <dbReference type="ARBA" id="ARBA00022452"/>
    </source>
</evidence>
<evidence type="ECO:0000256" key="10">
    <source>
        <dbReference type="RuleBase" id="RU364005"/>
    </source>
</evidence>
<proteinExistence type="inferred from homology"/>
<sequence>MSSTAARLLPLALAALVACACSAAAEDAIKDGAHWEERRENPCATFGPGYVQLPGSATCLRIGGEIRVDIGGGDIGRTKRRSDD</sequence>
<dbReference type="GO" id="GO:0046930">
    <property type="term" value="C:pore complex"/>
    <property type="evidence" value="ECO:0007669"/>
    <property type="project" value="UniProtKB-KW"/>
</dbReference>
<keyword evidence="6 10" id="KW-0406">Ion transport</keyword>
<feature type="signal peptide" evidence="10">
    <location>
        <begin position="1"/>
        <end position="25"/>
    </location>
</feature>
<evidence type="ECO:0000256" key="2">
    <source>
        <dbReference type="ARBA" id="ARBA00022448"/>
    </source>
</evidence>
<comment type="caution">
    <text evidence="11">The sequence shown here is derived from an EMBL/GenBank/DDBJ whole genome shotgun (WGS) entry which is preliminary data.</text>
</comment>
<gene>
    <name evidence="11" type="ORF">C7449_101377</name>
</gene>
<dbReference type="GO" id="GO:0015288">
    <property type="term" value="F:porin activity"/>
    <property type="evidence" value="ECO:0007669"/>
    <property type="project" value="UniProtKB-KW"/>
</dbReference>
<evidence type="ECO:0000256" key="6">
    <source>
        <dbReference type="ARBA" id="ARBA00023065"/>
    </source>
</evidence>
<comment type="function">
    <text evidence="10">Forms passive diffusion pores that allow small molecular weight hydrophilic materials across the outer membrane.</text>
</comment>
<comment type="domain">
    <text evidence="10">Consists of 16-stranded beta-barrel sheets, with large surface-exposed loops, that form a transmembrane pore at the center of each barrel. The pore is partially ocluded by a peptide loop that folds into the pore lumen.</text>
</comment>
<evidence type="ECO:0000256" key="9">
    <source>
        <dbReference type="ARBA" id="ARBA00023237"/>
    </source>
</evidence>
<dbReference type="AlphaFoldDB" id="A0A2T5BI90"/>